<name>A0A2C5Z5Q9_9HYPO</name>
<evidence type="ECO:0000256" key="6">
    <source>
        <dbReference type="ARBA" id="ARBA00022741"/>
    </source>
</evidence>
<keyword evidence="8 9" id="KW-0067">ATP-binding</keyword>
<proteinExistence type="inferred from homology"/>
<feature type="compositionally biased region" description="Acidic residues" evidence="10">
    <location>
        <begin position="17"/>
        <end position="26"/>
    </location>
</feature>
<comment type="catalytic activity">
    <reaction evidence="9">
        <text>1D-myo-inositol 1,3,4,5,6-pentakisphosphate + ATP = 1D-myo-inositol hexakisphosphate + ADP + H(+)</text>
        <dbReference type="Rhea" id="RHEA:20313"/>
        <dbReference type="ChEBI" id="CHEBI:15378"/>
        <dbReference type="ChEBI" id="CHEBI:30616"/>
        <dbReference type="ChEBI" id="CHEBI:57733"/>
        <dbReference type="ChEBI" id="CHEBI:58130"/>
        <dbReference type="ChEBI" id="CHEBI:456216"/>
        <dbReference type="EC" id="2.7.1.158"/>
    </reaction>
</comment>
<dbReference type="PANTHER" id="PTHR14456:SF2">
    <property type="entry name" value="INOSITOL-PENTAKISPHOSPHATE 2-KINASE"/>
    <property type="match status" value="1"/>
</dbReference>
<evidence type="ECO:0000256" key="3">
    <source>
        <dbReference type="ARBA" id="ARBA00012023"/>
    </source>
</evidence>
<evidence type="ECO:0000256" key="2">
    <source>
        <dbReference type="ARBA" id="ARBA00008305"/>
    </source>
</evidence>
<dbReference type="OrthoDB" id="272370at2759"/>
<keyword evidence="6 9" id="KW-0547">Nucleotide-binding</keyword>
<evidence type="ECO:0000256" key="4">
    <source>
        <dbReference type="ARBA" id="ARBA00014846"/>
    </source>
</evidence>
<evidence type="ECO:0000256" key="7">
    <source>
        <dbReference type="ARBA" id="ARBA00022777"/>
    </source>
</evidence>
<evidence type="ECO:0000256" key="5">
    <source>
        <dbReference type="ARBA" id="ARBA00022679"/>
    </source>
</evidence>
<dbReference type="EMBL" id="NJES01000258">
    <property type="protein sequence ID" value="PHH74704.1"/>
    <property type="molecule type" value="Genomic_DNA"/>
</dbReference>
<keyword evidence="7 9" id="KW-0418">Kinase</keyword>
<keyword evidence="12" id="KW-1185">Reference proteome</keyword>
<evidence type="ECO:0000313" key="12">
    <source>
        <dbReference type="Proteomes" id="UP000226431"/>
    </source>
</evidence>
<comment type="function">
    <text evidence="1">Has kinase activity and phosphorylates inositol-1,3,4,5,6-pentakisphosphate (Ins(1,3,4,5,6)P5) to produce 1,2,3,4,5,6-hexakisphosphate (InsP6), also known as phytate.</text>
</comment>
<gene>
    <name evidence="11" type="ORF">CDD80_2890</name>
</gene>
<keyword evidence="5 9" id="KW-0808">Transferase</keyword>
<dbReference type="STRING" id="2004952.A0A2C5Z5Q9"/>
<comment type="function">
    <text evidence="9">Phosphorylates Ins(1,3,4,5,6)P5 at position 2 to form Ins(1,2,3,4,5,6)P6 (InsP6 or phytate).</text>
</comment>
<feature type="region of interest" description="Disordered" evidence="10">
    <location>
        <begin position="1"/>
        <end position="44"/>
    </location>
</feature>
<comment type="domain">
    <text evidence="9">The EXKPK motif is conserved in inositol-pentakisphosphate 2-kinases of both family 1 and 2.</text>
</comment>
<dbReference type="Pfam" id="PF06090">
    <property type="entry name" value="Ins_P5_2-kin"/>
    <property type="match status" value="2"/>
</dbReference>
<accession>A0A2C5Z5Q9</accession>
<evidence type="ECO:0000256" key="1">
    <source>
        <dbReference type="ARBA" id="ARBA00003979"/>
    </source>
</evidence>
<protein>
    <recommendedName>
        <fullName evidence="4 9">Inositol-pentakisphosphate 2-kinase</fullName>
        <ecNumber evidence="3 9">2.7.1.158</ecNumber>
    </recommendedName>
</protein>
<reference evidence="11 12" key="1">
    <citation type="submission" date="2017-06" db="EMBL/GenBank/DDBJ databases">
        <title>Ant-infecting Ophiocordyceps genomes reveal a high diversity of potential behavioral manipulation genes and a possible major role for enterotoxins.</title>
        <authorList>
            <person name="De Bekker C."/>
            <person name="Evans H.C."/>
            <person name="Brachmann A."/>
            <person name="Hughes D.P."/>
        </authorList>
    </citation>
    <scope>NUCLEOTIDE SEQUENCE [LARGE SCALE GENOMIC DNA]</scope>
    <source>
        <strain evidence="11 12">Map16</strain>
    </source>
</reference>
<dbReference type="GO" id="GO:0005524">
    <property type="term" value="F:ATP binding"/>
    <property type="evidence" value="ECO:0007669"/>
    <property type="project" value="UniProtKB-KW"/>
</dbReference>
<sequence length="470" mass="52274">MAVQPQAGHASPSNQGDDCDLDEDVTTDPSQQSPAPYRCSADDDDSWIAPRDMTLLSAIDSDAAIKPRASQRFRRLSKTVFPVRLVGEGAANAVFDIRDSGPGPGFHGLLLRVAKQPRRGSTPTYDYLFQQTFYQTSIKPLLGGHAVHQELVVLRKSGIVDKLNKLLREIDSSRKPKFRGSFIGQSNWGFLVQDMRPTDPDECILIEFKPKWLFQSPSAPPSAIRCRQCAMELRNLIGDPTRALPETKPCPLALANPDAPSSQASSPFRIAPHLEGIGADDHFRHALETIANHPALQQLKTQQRLHDPLGPLHAEPSKAFLVAMTLRDCTCFVQIHHRQQSLLLRMGDFDWKDPSVKFKGWRQAEQDLIDGAFYTAELLLCGGSYYRPPTLCALEFAPRPPRQGAVHVLCILDGNEGEAVTRSTEEAIETGMTMFEHEADVVALRRRLDRYKIAPTEEPLAARRRFVSGS</sequence>
<dbReference type="GO" id="GO:0032958">
    <property type="term" value="P:inositol phosphate biosynthetic process"/>
    <property type="evidence" value="ECO:0007669"/>
    <property type="project" value="TreeGrafter"/>
</dbReference>
<dbReference type="Proteomes" id="UP000226431">
    <property type="component" value="Unassembled WGS sequence"/>
</dbReference>
<dbReference type="PANTHER" id="PTHR14456">
    <property type="entry name" value="INOSITOL POLYPHOSPHATE KINASE 1"/>
    <property type="match status" value="1"/>
</dbReference>
<evidence type="ECO:0000313" key="11">
    <source>
        <dbReference type="EMBL" id="PHH74704.1"/>
    </source>
</evidence>
<dbReference type="GO" id="GO:0035299">
    <property type="term" value="F:inositol-1,3,4,5,6-pentakisphosphate 2-kinase activity"/>
    <property type="evidence" value="ECO:0007669"/>
    <property type="project" value="UniProtKB-EC"/>
</dbReference>
<evidence type="ECO:0000256" key="8">
    <source>
        <dbReference type="ARBA" id="ARBA00022840"/>
    </source>
</evidence>
<dbReference type="EC" id="2.7.1.158" evidence="3 9"/>
<dbReference type="GO" id="GO:0005634">
    <property type="term" value="C:nucleus"/>
    <property type="evidence" value="ECO:0007669"/>
    <property type="project" value="TreeGrafter"/>
</dbReference>
<dbReference type="InterPro" id="IPR009286">
    <property type="entry name" value="Ins_P5_2-kin"/>
</dbReference>
<comment type="similarity">
    <text evidence="2">Belongs to the IPK1 type 1 family.</text>
</comment>
<evidence type="ECO:0000256" key="10">
    <source>
        <dbReference type="SAM" id="MobiDB-lite"/>
    </source>
</evidence>
<dbReference type="AlphaFoldDB" id="A0A2C5Z5Q9"/>
<evidence type="ECO:0000256" key="9">
    <source>
        <dbReference type="RuleBase" id="RU364126"/>
    </source>
</evidence>
<comment type="caution">
    <text evidence="11">The sequence shown here is derived from an EMBL/GenBank/DDBJ whole genome shotgun (WGS) entry which is preliminary data.</text>
</comment>
<organism evidence="11 12">
    <name type="scientific">Ophiocordyceps camponoti-rufipedis</name>
    <dbReference type="NCBI Taxonomy" id="2004952"/>
    <lineage>
        <taxon>Eukaryota</taxon>
        <taxon>Fungi</taxon>
        <taxon>Dikarya</taxon>
        <taxon>Ascomycota</taxon>
        <taxon>Pezizomycotina</taxon>
        <taxon>Sordariomycetes</taxon>
        <taxon>Hypocreomycetidae</taxon>
        <taxon>Hypocreales</taxon>
        <taxon>Ophiocordycipitaceae</taxon>
        <taxon>Ophiocordyceps</taxon>
    </lineage>
</organism>